<dbReference type="EMBL" id="AFRT01002159">
    <property type="protein sequence ID" value="ELU38479.1"/>
    <property type="molecule type" value="Genomic_DNA"/>
</dbReference>
<protein>
    <submittedName>
        <fullName evidence="1">Uncharacterized protein</fullName>
    </submittedName>
</protein>
<evidence type="ECO:0000313" key="2">
    <source>
        <dbReference type="Proteomes" id="UP000011668"/>
    </source>
</evidence>
<dbReference type="AlphaFoldDB" id="L8WQ63"/>
<accession>L8WQ63</accession>
<reference evidence="1 2" key="1">
    <citation type="journal article" date="2013" name="Nat. Commun.">
        <title>The evolution and pathogenic mechanisms of the rice sheath blight pathogen.</title>
        <authorList>
            <person name="Zheng A."/>
            <person name="Lin R."/>
            <person name="Xu L."/>
            <person name="Qin P."/>
            <person name="Tang C."/>
            <person name="Ai P."/>
            <person name="Zhang D."/>
            <person name="Liu Y."/>
            <person name="Sun Z."/>
            <person name="Feng H."/>
            <person name="Wang Y."/>
            <person name="Chen Y."/>
            <person name="Liang X."/>
            <person name="Fu R."/>
            <person name="Li Q."/>
            <person name="Zhang J."/>
            <person name="Yu X."/>
            <person name="Xie Z."/>
            <person name="Ding L."/>
            <person name="Guan P."/>
            <person name="Tang J."/>
            <person name="Liang Y."/>
            <person name="Wang S."/>
            <person name="Deng Q."/>
            <person name="Li S."/>
            <person name="Zhu J."/>
            <person name="Wang L."/>
            <person name="Liu H."/>
            <person name="Li P."/>
        </authorList>
    </citation>
    <scope>NUCLEOTIDE SEQUENCE [LARGE SCALE GENOMIC DNA]</scope>
    <source>
        <strain evidence="2">AG-1 IA</strain>
    </source>
</reference>
<dbReference type="HOGENOM" id="CLU_1887181_0_0_1"/>
<sequence>MHLLFPVRRAIERLAEMGCGWLDGYIYALTVSRSSRLACGTVLDVASESCGGFLSVREALGDQLDKFGGFVVVPAARNLVIDCGWRNTSKESSHKAVLNLVWDILNVVVQPSDLETCECYLGRSDLLISATETSE</sequence>
<name>L8WQ63_THACA</name>
<organism evidence="1 2">
    <name type="scientific">Thanatephorus cucumeris (strain AG1-IA)</name>
    <name type="common">Rice sheath blight fungus</name>
    <name type="synonym">Rhizoctonia solani</name>
    <dbReference type="NCBI Taxonomy" id="983506"/>
    <lineage>
        <taxon>Eukaryota</taxon>
        <taxon>Fungi</taxon>
        <taxon>Dikarya</taxon>
        <taxon>Basidiomycota</taxon>
        <taxon>Agaricomycotina</taxon>
        <taxon>Agaricomycetes</taxon>
        <taxon>Cantharellales</taxon>
        <taxon>Ceratobasidiaceae</taxon>
        <taxon>Rhizoctonia</taxon>
        <taxon>Rhizoctonia solani AG-1</taxon>
    </lineage>
</organism>
<proteinExistence type="predicted"/>
<comment type="caution">
    <text evidence="1">The sequence shown here is derived from an EMBL/GenBank/DDBJ whole genome shotgun (WGS) entry which is preliminary data.</text>
</comment>
<keyword evidence="2" id="KW-1185">Reference proteome</keyword>
<evidence type="ECO:0000313" key="1">
    <source>
        <dbReference type="EMBL" id="ELU38479.1"/>
    </source>
</evidence>
<gene>
    <name evidence="1" type="ORF">AG1IA_07497</name>
</gene>
<dbReference type="Proteomes" id="UP000011668">
    <property type="component" value="Unassembled WGS sequence"/>
</dbReference>